<evidence type="ECO:0000259" key="12">
    <source>
        <dbReference type="PROSITE" id="PS50885"/>
    </source>
</evidence>
<comment type="catalytic activity">
    <reaction evidence="1">
        <text>ATP + protein L-histidine = ADP + protein N-phospho-L-histidine.</text>
        <dbReference type="EC" id="2.7.13.3"/>
    </reaction>
</comment>
<evidence type="ECO:0000256" key="2">
    <source>
        <dbReference type="ARBA" id="ARBA00004236"/>
    </source>
</evidence>
<dbReference type="Gene3D" id="3.30.565.10">
    <property type="entry name" value="Histidine kinase-like ATPase, C-terminal domain"/>
    <property type="match status" value="1"/>
</dbReference>
<reference evidence="13 14" key="1">
    <citation type="submission" date="2018-10" db="EMBL/GenBank/DDBJ databases">
        <title>Genomic Encyclopedia of Archaeal and Bacterial Type Strains, Phase II (KMG-II): from individual species to whole genera.</title>
        <authorList>
            <person name="Goeker M."/>
        </authorList>
    </citation>
    <scope>NUCLEOTIDE SEQUENCE [LARGE SCALE GENOMIC DNA]</scope>
    <source>
        <strain evidence="13 14">DSM 14954</strain>
    </source>
</reference>
<dbReference type="Pfam" id="PF00512">
    <property type="entry name" value="HisKA"/>
    <property type="match status" value="1"/>
</dbReference>
<organism evidence="13 14">
    <name type="scientific">Solirubrobacter pauli</name>
    <dbReference type="NCBI Taxonomy" id="166793"/>
    <lineage>
        <taxon>Bacteria</taxon>
        <taxon>Bacillati</taxon>
        <taxon>Actinomycetota</taxon>
        <taxon>Thermoleophilia</taxon>
        <taxon>Solirubrobacterales</taxon>
        <taxon>Solirubrobacteraceae</taxon>
        <taxon>Solirubrobacter</taxon>
    </lineage>
</organism>
<evidence type="ECO:0000256" key="5">
    <source>
        <dbReference type="ARBA" id="ARBA00022679"/>
    </source>
</evidence>
<evidence type="ECO:0000259" key="11">
    <source>
        <dbReference type="PROSITE" id="PS50109"/>
    </source>
</evidence>
<dbReference type="InterPro" id="IPR004358">
    <property type="entry name" value="Sig_transdc_His_kin-like_C"/>
</dbReference>
<dbReference type="EC" id="2.7.13.3" evidence="3"/>
<dbReference type="PANTHER" id="PTHR45436:SF5">
    <property type="entry name" value="SENSOR HISTIDINE KINASE TRCS"/>
    <property type="match status" value="1"/>
</dbReference>
<evidence type="ECO:0000256" key="4">
    <source>
        <dbReference type="ARBA" id="ARBA00022553"/>
    </source>
</evidence>
<dbReference type="AlphaFoldDB" id="A0A660L6I2"/>
<dbReference type="PROSITE" id="PS50109">
    <property type="entry name" value="HIS_KIN"/>
    <property type="match status" value="1"/>
</dbReference>
<dbReference type="PROSITE" id="PS50885">
    <property type="entry name" value="HAMP"/>
    <property type="match status" value="1"/>
</dbReference>
<evidence type="ECO:0000256" key="9">
    <source>
        <dbReference type="ARBA" id="ARBA00023012"/>
    </source>
</evidence>
<feature type="domain" description="Histidine kinase" evidence="11">
    <location>
        <begin position="246"/>
        <end position="441"/>
    </location>
</feature>
<evidence type="ECO:0000256" key="8">
    <source>
        <dbReference type="ARBA" id="ARBA00022989"/>
    </source>
</evidence>
<evidence type="ECO:0000256" key="1">
    <source>
        <dbReference type="ARBA" id="ARBA00000085"/>
    </source>
</evidence>
<dbReference type="PRINTS" id="PR00344">
    <property type="entry name" value="BCTRLSENSOR"/>
</dbReference>
<keyword evidence="10" id="KW-0472">Membrane</keyword>
<dbReference type="InterPro" id="IPR036097">
    <property type="entry name" value="HisK_dim/P_sf"/>
</dbReference>
<evidence type="ECO:0000256" key="6">
    <source>
        <dbReference type="ARBA" id="ARBA00022692"/>
    </source>
</evidence>
<keyword evidence="14" id="KW-1185">Reference proteome</keyword>
<dbReference type="Pfam" id="PF00672">
    <property type="entry name" value="HAMP"/>
    <property type="match status" value="1"/>
</dbReference>
<keyword evidence="9" id="KW-0902">Two-component regulatory system</keyword>
<dbReference type="InterPro" id="IPR003594">
    <property type="entry name" value="HATPase_dom"/>
</dbReference>
<name>A0A660L6I2_9ACTN</name>
<evidence type="ECO:0000256" key="10">
    <source>
        <dbReference type="ARBA" id="ARBA00023136"/>
    </source>
</evidence>
<feature type="domain" description="HAMP" evidence="12">
    <location>
        <begin position="185"/>
        <end position="238"/>
    </location>
</feature>
<dbReference type="SMART" id="SM00387">
    <property type="entry name" value="HATPase_c"/>
    <property type="match status" value="1"/>
</dbReference>
<evidence type="ECO:0000313" key="14">
    <source>
        <dbReference type="Proteomes" id="UP000278962"/>
    </source>
</evidence>
<dbReference type="Gene3D" id="1.10.287.130">
    <property type="match status" value="1"/>
</dbReference>
<evidence type="ECO:0000313" key="13">
    <source>
        <dbReference type="EMBL" id="RKQ90672.1"/>
    </source>
</evidence>
<dbReference type="Gene3D" id="6.10.340.10">
    <property type="match status" value="1"/>
</dbReference>
<evidence type="ECO:0000256" key="7">
    <source>
        <dbReference type="ARBA" id="ARBA00022777"/>
    </source>
</evidence>
<dbReference type="InterPro" id="IPR050428">
    <property type="entry name" value="TCS_sensor_his_kinase"/>
</dbReference>
<keyword evidence="4" id="KW-0597">Phosphoprotein</keyword>
<keyword evidence="5" id="KW-0808">Transferase</keyword>
<dbReference type="SMART" id="SM00304">
    <property type="entry name" value="HAMP"/>
    <property type="match status" value="1"/>
</dbReference>
<dbReference type="GO" id="GO:0005886">
    <property type="term" value="C:plasma membrane"/>
    <property type="evidence" value="ECO:0007669"/>
    <property type="project" value="UniProtKB-SubCell"/>
</dbReference>
<dbReference type="EMBL" id="RBIL01000001">
    <property type="protein sequence ID" value="RKQ90672.1"/>
    <property type="molecule type" value="Genomic_DNA"/>
</dbReference>
<dbReference type="CDD" id="cd00075">
    <property type="entry name" value="HATPase"/>
    <property type="match status" value="1"/>
</dbReference>
<accession>A0A660L6I2</accession>
<dbReference type="InterPro" id="IPR036890">
    <property type="entry name" value="HATPase_C_sf"/>
</dbReference>
<dbReference type="PANTHER" id="PTHR45436">
    <property type="entry name" value="SENSOR HISTIDINE KINASE YKOH"/>
    <property type="match status" value="1"/>
</dbReference>
<gene>
    <name evidence="13" type="ORF">C8N24_0485</name>
</gene>
<keyword evidence="7 13" id="KW-0418">Kinase</keyword>
<dbReference type="SUPFAM" id="SSF55874">
    <property type="entry name" value="ATPase domain of HSP90 chaperone/DNA topoisomerase II/histidine kinase"/>
    <property type="match status" value="1"/>
</dbReference>
<sequence>MTIRSMTSRTRIVLSIAALFAFATAVSTLALRQVLLARVDARIQAALAQEVRELQRFAGEVRTSDVRTLFDQFLARDVPDEAEASFTFVGERPYRSNADLGASAQLIEAVRELGDVDAVQRGDLEGSYRYVAVPVNLRGERRGAFVVTADLEHERAEVADAVRVAGGIGFGMVVLVSVLAYAAVGRILAPLRTLGATARSIGSTDDLTRRIDVRGNDDIAELGHLFNAMLDRLEAAFALQREFVSDAGHELRTPITIIRGHLELFDGDPETARIVADELDRMSRFVEDLLTLAKSERPDFLMLSELDLDLLTEDLMAKAERLGPREWTLAATGAGLLRGDRQRLTQAVMNLAHNAVQHTSAGDPIVLGSAHDGDTARIWVADSGPGVPAEDRERIFERYAGDGTGLGLAIVRTIATAHGGRVELESEEGEGARFTIVLPAS</sequence>
<dbReference type="GO" id="GO:0000155">
    <property type="term" value="F:phosphorelay sensor kinase activity"/>
    <property type="evidence" value="ECO:0007669"/>
    <property type="project" value="InterPro"/>
</dbReference>
<dbReference type="SMART" id="SM00388">
    <property type="entry name" value="HisKA"/>
    <property type="match status" value="1"/>
</dbReference>
<dbReference type="SUPFAM" id="SSF47384">
    <property type="entry name" value="Homodimeric domain of signal transducing histidine kinase"/>
    <property type="match status" value="1"/>
</dbReference>
<keyword evidence="6" id="KW-0812">Transmembrane</keyword>
<dbReference type="Pfam" id="PF02518">
    <property type="entry name" value="HATPase_c"/>
    <property type="match status" value="1"/>
</dbReference>
<dbReference type="InterPro" id="IPR003660">
    <property type="entry name" value="HAMP_dom"/>
</dbReference>
<comment type="subcellular location">
    <subcellularLocation>
        <location evidence="2">Cell membrane</location>
    </subcellularLocation>
</comment>
<comment type="caution">
    <text evidence="13">The sequence shown here is derived from an EMBL/GenBank/DDBJ whole genome shotgun (WGS) entry which is preliminary data.</text>
</comment>
<protein>
    <recommendedName>
        <fullName evidence="3">histidine kinase</fullName>
        <ecNumber evidence="3">2.7.13.3</ecNumber>
    </recommendedName>
</protein>
<dbReference type="Proteomes" id="UP000278962">
    <property type="component" value="Unassembled WGS sequence"/>
</dbReference>
<evidence type="ECO:0000256" key="3">
    <source>
        <dbReference type="ARBA" id="ARBA00012438"/>
    </source>
</evidence>
<dbReference type="SUPFAM" id="SSF158472">
    <property type="entry name" value="HAMP domain-like"/>
    <property type="match status" value="1"/>
</dbReference>
<dbReference type="InterPro" id="IPR005467">
    <property type="entry name" value="His_kinase_dom"/>
</dbReference>
<dbReference type="CDD" id="cd00082">
    <property type="entry name" value="HisKA"/>
    <property type="match status" value="1"/>
</dbReference>
<keyword evidence="8" id="KW-1133">Transmembrane helix</keyword>
<dbReference type="InterPro" id="IPR003661">
    <property type="entry name" value="HisK_dim/P_dom"/>
</dbReference>
<dbReference type="CDD" id="cd06225">
    <property type="entry name" value="HAMP"/>
    <property type="match status" value="1"/>
</dbReference>
<proteinExistence type="predicted"/>